<dbReference type="HOGENOM" id="CLU_1668190_0_0_6"/>
<dbReference type="KEGG" id="sfo:Z042_11560"/>
<dbReference type="eggNOG" id="ENOG502ZRZE">
    <property type="taxonomic scope" value="Bacteria"/>
</dbReference>
<dbReference type="Proteomes" id="UP000019030">
    <property type="component" value="Chromosome"/>
</dbReference>
<gene>
    <name evidence="1" type="ORF">Z042_11560</name>
</gene>
<reference evidence="1 2" key="1">
    <citation type="submission" date="2014-01" db="EMBL/GenBank/DDBJ databases">
        <title>Isolation of Serratia multitudinisentens RB-25 from Ex-Landfill site.</title>
        <authorList>
            <person name="Robson E.H.J."/>
        </authorList>
    </citation>
    <scope>NUCLEOTIDE SEQUENCE [LARGE SCALE GENOMIC DNA]</scope>
    <source>
        <strain evidence="1 2">RB-25</strain>
    </source>
</reference>
<dbReference type="EMBL" id="CP007044">
    <property type="protein sequence ID" value="AHG22762.1"/>
    <property type="molecule type" value="Genomic_DNA"/>
</dbReference>
<evidence type="ECO:0000313" key="1">
    <source>
        <dbReference type="EMBL" id="AHG22762.1"/>
    </source>
</evidence>
<proteinExistence type="predicted"/>
<keyword evidence="2" id="KW-1185">Reference proteome</keyword>
<protein>
    <submittedName>
        <fullName evidence="1">Uncharacterized protein</fullName>
    </submittedName>
</protein>
<organism evidence="1 2">
    <name type="scientific">Chania multitudinisentens RB-25</name>
    <dbReference type="NCBI Taxonomy" id="1441930"/>
    <lineage>
        <taxon>Bacteria</taxon>
        <taxon>Pseudomonadati</taxon>
        <taxon>Pseudomonadota</taxon>
        <taxon>Gammaproteobacteria</taxon>
        <taxon>Enterobacterales</taxon>
        <taxon>Yersiniaceae</taxon>
        <taxon>Chania</taxon>
    </lineage>
</organism>
<dbReference type="AlphaFoldDB" id="W0LKA1"/>
<reference evidence="1 2" key="2">
    <citation type="submission" date="2015-03" db="EMBL/GenBank/DDBJ databases">
        <authorList>
            <person name="Chan K.-G."/>
        </authorList>
    </citation>
    <scope>NUCLEOTIDE SEQUENCE [LARGE SCALE GENOMIC DNA]</scope>
    <source>
        <strain evidence="1 2">RB-25</strain>
    </source>
</reference>
<sequence length="158" mass="18053">MLRRLVSKVVAIKKVFEKFIGATLIGYSTAEIFSDQWEPWNDLPIRLNFNNGQLISVAWSRFDDLWLSNDQSLPFDIYDSKVRWVENAFEDVNRLIGGVILSVSLGSGYLELEGQEITLDTRLIIETDQGMMDIFNALDENGYAYLPTRPQNLTVCIP</sequence>
<accession>W0LKA1</accession>
<evidence type="ECO:0000313" key="2">
    <source>
        <dbReference type="Proteomes" id="UP000019030"/>
    </source>
</evidence>
<name>W0LKA1_9GAMM</name>